<feature type="region of interest" description="Disordered" evidence="1">
    <location>
        <begin position="44"/>
        <end position="83"/>
    </location>
</feature>
<evidence type="ECO:0000313" key="2">
    <source>
        <dbReference type="EMBL" id="CAB0020091.1"/>
    </source>
</evidence>
<feature type="non-terminal residue" evidence="2">
    <location>
        <position position="141"/>
    </location>
</feature>
<dbReference type="EMBL" id="CADCXU010034942">
    <property type="protein sequence ID" value="CAB0020091.1"/>
    <property type="molecule type" value="Genomic_DNA"/>
</dbReference>
<accession>A0A6H5HQL3</accession>
<reference evidence="2 3" key="1">
    <citation type="submission" date="2020-02" db="EMBL/GenBank/DDBJ databases">
        <authorList>
            <person name="Ferguson B K."/>
        </authorList>
    </citation>
    <scope>NUCLEOTIDE SEQUENCE [LARGE SCALE GENOMIC DNA]</scope>
</reference>
<proteinExistence type="predicted"/>
<organism evidence="2 3">
    <name type="scientific">Nesidiocoris tenuis</name>
    <dbReference type="NCBI Taxonomy" id="355587"/>
    <lineage>
        <taxon>Eukaryota</taxon>
        <taxon>Metazoa</taxon>
        <taxon>Ecdysozoa</taxon>
        <taxon>Arthropoda</taxon>
        <taxon>Hexapoda</taxon>
        <taxon>Insecta</taxon>
        <taxon>Pterygota</taxon>
        <taxon>Neoptera</taxon>
        <taxon>Paraneoptera</taxon>
        <taxon>Hemiptera</taxon>
        <taxon>Heteroptera</taxon>
        <taxon>Panheteroptera</taxon>
        <taxon>Cimicomorpha</taxon>
        <taxon>Miridae</taxon>
        <taxon>Dicyphina</taxon>
        <taxon>Nesidiocoris</taxon>
    </lineage>
</organism>
<gene>
    <name evidence="2" type="ORF">NTEN_LOCUS23701</name>
</gene>
<keyword evidence="3" id="KW-1185">Reference proteome</keyword>
<evidence type="ECO:0000313" key="3">
    <source>
        <dbReference type="Proteomes" id="UP000479000"/>
    </source>
</evidence>
<protein>
    <submittedName>
        <fullName evidence="2">Uncharacterized protein</fullName>
    </submittedName>
</protein>
<dbReference type="AlphaFoldDB" id="A0A6H5HQL3"/>
<dbReference type="Proteomes" id="UP000479000">
    <property type="component" value="Unassembled WGS sequence"/>
</dbReference>
<evidence type="ECO:0000256" key="1">
    <source>
        <dbReference type="SAM" id="MobiDB-lite"/>
    </source>
</evidence>
<name>A0A6H5HQL3_9HEMI</name>
<sequence>MNGSNRNRLPSLRGAALLCGVRQARCAALSRLDGSVVPGVRHSANRTRDRLGGLTDGSRRPGRIRFSNVSSRPGVPQREHGSSAEGSCCQLWTDGPSGCFALASTKHRPIRWRFVQRYHGRPRDRSRLHKFPHDIAYCYAR</sequence>